<dbReference type="OrthoDB" id="119388at2759"/>
<feature type="compositionally biased region" description="Basic residues" evidence="1">
    <location>
        <begin position="1483"/>
        <end position="1492"/>
    </location>
</feature>
<accession>A0A8K1FJM7</accession>
<dbReference type="Proteomes" id="UP000794436">
    <property type="component" value="Unassembled WGS sequence"/>
</dbReference>
<feature type="compositionally biased region" description="Acidic residues" evidence="1">
    <location>
        <begin position="1255"/>
        <end position="1266"/>
    </location>
</feature>
<feature type="region of interest" description="Disordered" evidence="1">
    <location>
        <begin position="1253"/>
        <end position="1277"/>
    </location>
</feature>
<proteinExistence type="predicted"/>
<keyword evidence="3" id="KW-1185">Reference proteome</keyword>
<feature type="compositionally biased region" description="Low complexity" evidence="1">
    <location>
        <begin position="1467"/>
        <end position="1482"/>
    </location>
</feature>
<dbReference type="InterPro" id="IPR013320">
    <property type="entry name" value="ConA-like_dom_sf"/>
</dbReference>
<dbReference type="Gene3D" id="2.130.10.10">
    <property type="entry name" value="YVTN repeat-like/Quinoprotein amine dehydrogenase"/>
    <property type="match status" value="1"/>
</dbReference>
<evidence type="ECO:0000313" key="2">
    <source>
        <dbReference type="EMBL" id="TMW66225.1"/>
    </source>
</evidence>
<evidence type="ECO:0000313" key="3">
    <source>
        <dbReference type="Proteomes" id="UP000794436"/>
    </source>
</evidence>
<sequence>MRGLISSASCVTEIEERRVHGIEYALYHPARGSIVSLTAHSLQEIDATNGALMGETHFDLLLLSEKPANAATSGRHLDLLVPVGRRHVAAIYQARYCVVWDLEDMVLQSISELEKQQKSIVGMAASLCKDQWLFYTSEGSNSIKVTCVDSKELPKKISRKATNRSSLLTCLSYDTARRLLGAGASDGSLQLWIFSEENTLGGKEDAAVVTPVLTAQSTPAPVVHLSFQDSGATTYWTVGYQNRVVEVWNTSPSPQTRQKEPFRVATVHGVPPQTADFARKSGELSCLLHPQLPLLGVAWQSHLAGGGSYASAMELRFNNQSPVTLSDWHELLPASHAQDEGNTAVLYWSKSSTATLAAYQSTIHQRQLAALALASAQMTSAAAENTILELSMGFQLSFDQYFKYRDIPSMLLQVAKNPESTATTFQLQRVSVLTGEVEKIDDLPVWNNYQGRQLLPWRVRANEQQTAVCIQLQDPTKAFSPSDQEDTSFFYAVAELSTKAAADNDGGGSSVQAQRGAPLEALDVCFCDLRSEDAKQKQSYVLIALATTGKSLCFQMTRDQIDSDSRVLLQRPVRRVFPTPLALSAASPYVTLVGSRLLYMVKSDLGLDTLLMSEDDLSVSRGSGWSVRSAAEKIIDVRWNGGLSSPVPDTDMLHLVAVWTNQRVVILSATLTPVVEYSLESDLETPQSLLWVAQTLLFVTSSHQLRYVTPLRSNSASILLCSLPASTSTTQKLQLLSLCGDRICFAASDTTTLDCKTYLRPMAIYEPLLMGFTKPNERLKGIFEREALAFVLSGGQETLCPITSRVLETIYHEFGWTETTRKVLETLLNASSSSASSSSGGSSGGAGAYRRTSHLPPTLIISLLLHEHKWKDAMRVLLQADPALEEYALADDDSGASSKLPSRTGQLAQHFQRFAAVLAELGQYDLALRCLDIAGDDVAILELFQTLGVGSSAPSVANALQKDWATLNPALSALAKAMMNDTQTSDSGVWRRHDLFSLLCCERVTQTERRSRLLASVKPFDKFSMSVTKPENKEKVSGPAPRASLLLWKRLAPEDAKDVIGNSLTPHFNPDEPKSLNYTVLHGALAASGGESSADGGAADNGGFSGASSDASATAKMTIGPFLEDEDAVVAYWRFEEGGTANDDDTPRTLESMDTSKRENHLQILQFASLMKLAASTAPVDKGEDGKLQEEYSLRFPPSDGDSSVSGGDWGAKCSVRPGNTLDIGFVFDEDPYRRKFTFEAWIRNHTLFKTQQEAENDGDGGEDDYGTGSRRTASQDGAVDSQLRRLVCRRGVDGALWWEFSVHEGFLVLSFAGHTMKSEERVANLASWQHVAFSIDITSPKNAMLKLFVQARCVGTKEITTVESNAKLMSAAIKTLSATAVDPDASGLPPPLSTIHLGHQLRDFELTEVRLWATARTAEQLSDMKENYLGIAETKRRMKITIHQRNCQCEKCIGRRTKPAAAGRLTLGTPFPSTPPSSSTVRNRRRPQPKA</sequence>
<organism evidence="2 3">
    <name type="scientific">Pythium oligandrum</name>
    <name type="common">Mycoparasitic fungus</name>
    <dbReference type="NCBI Taxonomy" id="41045"/>
    <lineage>
        <taxon>Eukaryota</taxon>
        <taxon>Sar</taxon>
        <taxon>Stramenopiles</taxon>
        <taxon>Oomycota</taxon>
        <taxon>Peronosporomycetes</taxon>
        <taxon>Pythiales</taxon>
        <taxon>Pythiaceae</taxon>
        <taxon>Pythium</taxon>
    </lineage>
</organism>
<protein>
    <submittedName>
        <fullName evidence="2">Uncharacterized protein</fullName>
    </submittedName>
</protein>
<dbReference type="Gene3D" id="2.60.120.200">
    <property type="match status" value="1"/>
</dbReference>
<comment type="caution">
    <text evidence="2">The sequence shown here is derived from an EMBL/GenBank/DDBJ whole genome shotgun (WGS) entry which is preliminary data.</text>
</comment>
<dbReference type="InterPro" id="IPR015943">
    <property type="entry name" value="WD40/YVTN_repeat-like_dom_sf"/>
</dbReference>
<dbReference type="EMBL" id="SPLM01000036">
    <property type="protein sequence ID" value="TMW66225.1"/>
    <property type="molecule type" value="Genomic_DNA"/>
</dbReference>
<gene>
    <name evidence="2" type="ORF">Poli38472_003990</name>
</gene>
<reference evidence="2" key="1">
    <citation type="submission" date="2019-03" db="EMBL/GenBank/DDBJ databases">
        <title>Long read genome sequence of the mycoparasitic Pythium oligandrum ATCC 38472 isolated from sugarbeet rhizosphere.</title>
        <authorList>
            <person name="Gaulin E."/>
        </authorList>
    </citation>
    <scope>NUCLEOTIDE SEQUENCE</scope>
    <source>
        <strain evidence="2">ATCC 38472_TT</strain>
    </source>
</reference>
<feature type="region of interest" description="Disordered" evidence="1">
    <location>
        <begin position="1462"/>
        <end position="1492"/>
    </location>
</feature>
<evidence type="ECO:0000256" key="1">
    <source>
        <dbReference type="SAM" id="MobiDB-lite"/>
    </source>
</evidence>
<name>A0A8K1FJM7_PYTOL</name>
<dbReference type="SUPFAM" id="SSF49899">
    <property type="entry name" value="Concanavalin A-like lectins/glucanases"/>
    <property type="match status" value="1"/>
</dbReference>
<dbReference type="SUPFAM" id="SSF101908">
    <property type="entry name" value="Putative isomerase YbhE"/>
    <property type="match status" value="1"/>
</dbReference>